<comment type="cofactor">
    <cofactor evidence="1">
        <name>FMN</name>
        <dbReference type="ChEBI" id="CHEBI:58210"/>
    </cofactor>
</comment>
<evidence type="ECO:0000313" key="10">
    <source>
        <dbReference type="RefSeq" id="XP_025415597.1"/>
    </source>
</evidence>
<dbReference type="Pfam" id="PF00035">
    <property type="entry name" value="dsrm"/>
    <property type="match status" value="1"/>
</dbReference>
<keyword evidence="4" id="KW-0819">tRNA processing</keyword>
<evidence type="ECO:0000256" key="3">
    <source>
        <dbReference type="ARBA" id="ARBA00022643"/>
    </source>
</evidence>
<evidence type="ECO:0000259" key="6">
    <source>
        <dbReference type="Pfam" id="PF00035"/>
    </source>
</evidence>
<dbReference type="SUPFAM" id="SSF54768">
    <property type="entry name" value="dsRNA-binding domain-like"/>
    <property type="match status" value="1"/>
</dbReference>
<dbReference type="GO" id="GO:0010468">
    <property type="term" value="P:regulation of gene expression"/>
    <property type="evidence" value="ECO:0007669"/>
    <property type="project" value="UniProtKB-ARBA"/>
</dbReference>
<gene>
    <name evidence="8" type="primary">DUS2L</name>
    <name evidence="10" type="synonym">LOC112687223</name>
    <name evidence="8" type="ORF">g.2501</name>
</gene>
<dbReference type="SUPFAM" id="SSF51395">
    <property type="entry name" value="FMN-linked oxidoreductases"/>
    <property type="match status" value="1"/>
</dbReference>
<dbReference type="PROSITE" id="PS01136">
    <property type="entry name" value="UPF0034"/>
    <property type="match status" value="1"/>
</dbReference>
<feature type="domain" description="DRBM" evidence="6">
    <location>
        <begin position="377"/>
        <end position="439"/>
    </location>
</feature>
<reference evidence="10" key="2">
    <citation type="submission" date="2025-04" db="UniProtKB">
        <authorList>
            <consortium name="RefSeq"/>
        </authorList>
    </citation>
    <scope>IDENTIFICATION</scope>
    <source>
        <tissue evidence="10">Whole body</tissue>
    </source>
</reference>
<keyword evidence="5" id="KW-0560">Oxidoreductase</keyword>
<dbReference type="InterPro" id="IPR013785">
    <property type="entry name" value="Aldolase_TIM"/>
</dbReference>
<dbReference type="Gene3D" id="3.30.160.20">
    <property type="match status" value="1"/>
</dbReference>
<dbReference type="InterPro" id="IPR014720">
    <property type="entry name" value="dsRBD_dom"/>
</dbReference>
<evidence type="ECO:0000313" key="9">
    <source>
        <dbReference type="Proteomes" id="UP000694846"/>
    </source>
</evidence>
<protein>
    <submittedName>
        <fullName evidence="8 10">tRNA-dihydrouridine(20) synthase</fullName>
    </submittedName>
</protein>
<dbReference type="PANTHER" id="PTHR45936">
    <property type="entry name" value="TRNA-DIHYDROURIDINE(20) SYNTHASE [NAD(P)+]-LIKE"/>
    <property type="match status" value="1"/>
</dbReference>
<dbReference type="Pfam" id="PF01207">
    <property type="entry name" value="Dus"/>
    <property type="match status" value="1"/>
</dbReference>
<dbReference type="CDD" id="cd02801">
    <property type="entry name" value="DUS_like_FMN"/>
    <property type="match status" value="1"/>
</dbReference>
<evidence type="ECO:0000313" key="8">
    <source>
        <dbReference type="EMBL" id="MBY83699.1"/>
    </source>
</evidence>
<reference evidence="8" key="1">
    <citation type="submission" date="2018-04" db="EMBL/GenBank/DDBJ databases">
        <title>Transcriptome assembly of Sipha flava.</title>
        <authorList>
            <person name="Scully E.D."/>
            <person name="Geib S.M."/>
            <person name="Palmer N.A."/>
            <person name="Koch K."/>
            <person name="Bradshaw J."/>
            <person name="Heng-Moss T."/>
            <person name="Sarath G."/>
        </authorList>
    </citation>
    <scope>NUCLEOTIDE SEQUENCE</scope>
</reference>
<keyword evidence="9" id="KW-1185">Reference proteome</keyword>
<dbReference type="InterPro" id="IPR018517">
    <property type="entry name" value="tRNA_hU_synthase_CS"/>
</dbReference>
<dbReference type="GO" id="GO:0000049">
    <property type="term" value="F:tRNA binding"/>
    <property type="evidence" value="ECO:0007669"/>
    <property type="project" value="InterPro"/>
</dbReference>
<keyword evidence="2" id="KW-0285">Flavoprotein</keyword>
<dbReference type="AlphaFoldDB" id="A0A2S2R118"/>
<dbReference type="CDD" id="cd19871">
    <property type="entry name" value="DSRM_DUS2L"/>
    <property type="match status" value="1"/>
</dbReference>
<dbReference type="GO" id="GO:0017150">
    <property type="term" value="F:tRNA dihydrouridine synthase activity"/>
    <property type="evidence" value="ECO:0007669"/>
    <property type="project" value="InterPro"/>
</dbReference>
<feature type="domain" description="DUS-like FMN-binding" evidence="7">
    <location>
        <begin position="18"/>
        <end position="302"/>
    </location>
</feature>
<sequence>MVCMENNKQLCYENKVILAPMVRINTLPMRLLALDYGADIVFTEELIDHRLIRCCRKENDTLQSVDFIDKSDATIVFRTCSREKPYVVLQIGTSNPERAAKAAKVVEQDVAGIDINMGCPKDFSLKGGMGAALLFHPDKACAILSAVVSAVSIPVTCKIRVLPDVHETVELCKKLAATGIAAIGVHGRTVKERPMHPNRNHFIKAISEALDIPVIANGGSKEIEVYDDIAKFKNITGCSSVMIARTAEKNCSIFKHDSKLELATIIRDYLRHAVDYDNIAPNTKYCIQNMLRNIQETEQGKTFLESTTLQQICDLWKLGDYCRQNQKKMNCLRFEERDVACCDQKRIKPNPVEDSNDVNSLKCMYIRALFPRPEDLPKTKLLNWAKKHHKSLPKYHTEQFEKLFKSTVTFDDKKYSSSFWEKNKRWAEQGSAIVCLHYLNVYDTDYLKLNGILG</sequence>
<name>A0A2S2R118_9HEMI</name>
<dbReference type="InterPro" id="IPR052582">
    <property type="entry name" value="tRNA-DUS-like"/>
</dbReference>
<dbReference type="InterPro" id="IPR035587">
    <property type="entry name" value="DUS-like_FMN-bd"/>
</dbReference>
<dbReference type="InterPro" id="IPR044463">
    <property type="entry name" value="DUS2_DSRM"/>
</dbReference>
<dbReference type="EMBL" id="GGMS01014496">
    <property type="protein sequence ID" value="MBY83699.1"/>
    <property type="molecule type" value="Transcribed_RNA"/>
</dbReference>
<dbReference type="RefSeq" id="XP_025415597.1">
    <property type="nucleotide sequence ID" value="XM_025559812.1"/>
</dbReference>
<evidence type="ECO:0000256" key="5">
    <source>
        <dbReference type="ARBA" id="ARBA00023002"/>
    </source>
</evidence>
<organism evidence="8">
    <name type="scientific">Sipha flava</name>
    <name type="common">yellow sugarcane aphid</name>
    <dbReference type="NCBI Taxonomy" id="143950"/>
    <lineage>
        <taxon>Eukaryota</taxon>
        <taxon>Metazoa</taxon>
        <taxon>Ecdysozoa</taxon>
        <taxon>Arthropoda</taxon>
        <taxon>Hexapoda</taxon>
        <taxon>Insecta</taxon>
        <taxon>Pterygota</taxon>
        <taxon>Neoptera</taxon>
        <taxon>Paraneoptera</taxon>
        <taxon>Hemiptera</taxon>
        <taxon>Sternorrhyncha</taxon>
        <taxon>Aphidomorpha</taxon>
        <taxon>Aphidoidea</taxon>
        <taxon>Aphididae</taxon>
        <taxon>Sipha</taxon>
    </lineage>
</organism>
<evidence type="ECO:0000259" key="7">
    <source>
        <dbReference type="Pfam" id="PF01207"/>
    </source>
</evidence>
<evidence type="ECO:0000256" key="2">
    <source>
        <dbReference type="ARBA" id="ARBA00022630"/>
    </source>
</evidence>
<dbReference type="OrthoDB" id="10262250at2759"/>
<evidence type="ECO:0000256" key="4">
    <source>
        <dbReference type="ARBA" id="ARBA00022694"/>
    </source>
</evidence>
<dbReference type="Proteomes" id="UP000694846">
    <property type="component" value="Unplaced"/>
</dbReference>
<evidence type="ECO:0000256" key="1">
    <source>
        <dbReference type="ARBA" id="ARBA00001917"/>
    </source>
</evidence>
<keyword evidence="3" id="KW-0288">FMN</keyword>
<dbReference type="GO" id="GO:0050660">
    <property type="term" value="F:flavin adenine dinucleotide binding"/>
    <property type="evidence" value="ECO:0007669"/>
    <property type="project" value="InterPro"/>
</dbReference>
<dbReference type="Gene3D" id="3.20.20.70">
    <property type="entry name" value="Aldolase class I"/>
    <property type="match status" value="1"/>
</dbReference>
<accession>A0A2S2R118</accession>
<proteinExistence type="predicted"/>
<dbReference type="PANTHER" id="PTHR45936:SF1">
    <property type="entry name" value="TRNA-DIHYDROURIDINE(20) SYNTHASE [NAD(P)+]-LIKE"/>
    <property type="match status" value="1"/>
</dbReference>
<dbReference type="GO" id="GO:0005737">
    <property type="term" value="C:cytoplasm"/>
    <property type="evidence" value="ECO:0007669"/>
    <property type="project" value="TreeGrafter"/>
</dbReference>